<dbReference type="SUPFAM" id="SSF53300">
    <property type="entry name" value="vWA-like"/>
    <property type="match status" value="1"/>
</dbReference>
<comment type="caution">
    <text evidence="2">The sequence shown here is derived from an EMBL/GenBank/DDBJ whole genome shotgun (WGS) entry which is preliminary data.</text>
</comment>
<evidence type="ECO:0000313" key="3">
    <source>
        <dbReference type="Proteomes" id="UP000018211"/>
    </source>
</evidence>
<feature type="domain" description="DUF58" evidence="1">
    <location>
        <begin position="56"/>
        <end position="276"/>
    </location>
</feature>
<evidence type="ECO:0000313" key="2">
    <source>
        <dbReference type="EMBL" id="CCO47308.1"/>
    </source>
</evidence>
<accession>A0AAV2VSA7</accession>
<organism evidence="2 3">
    <name type="scientific">Vibrio nigripulchritudo SOn1</name>
    <dbReference type="NCBI Taxonomy" id="1238450"/>
    <lineage>
        <taxon>Bacteria</taxon>
        <taxon>Pseudomonadati</taxon>
        <taxon>Pseudomonadota</taxon>
        <taxon>Gammaproteobacteria</taxon>
        <taxon>Vibrionales</taxon>
        <taxon>Vibrionaceae</taxon>
        <taxon>Vibrio</taxon>
    </lineage>
</organism>
<sequence length="306" mass="34424">MSQLPPYANGAFLSIEELLYYKSQTSKWLPPAKSLWSHLSGSHQSRAKGRGMNFAEVRQYQAGDDIRSIDWRVTARTGKVHTKLFEEEREQPVILFIDLSSSMRFGSSLLLKSVQAAHLASLIGWLSVQTGDRLGAVISDGHKMIDIKPTARAKGVLNVLDSLINTHNESLQSTEDKREGLGWTTSLEALHRLCPKGSDIVLLSDFLSFEDGEFVRLSQIVQHNRIRAIQIFDPLEQGITHYKGQNAVSDGRRSRWVDFSSSKTKQSFQQDFESHSEKLKSGFNKLGIHFSHISCGESLMEQLHRG</sequence>
<dbReference type="InterPro" id="IPR036465">
    <property type="entry name" value="vWFA_dom_sf"/>
</dbReference>
<dbReference type="PANTHER" id="PTHR33608:SF12">
    <property type="entry name" value="DUF58 DOMAIN-CONTAINING PROTEIN"/>
    <property type="match status" value="1"/>
</dbReference>
<proteinExistence type="predicted"/>
<gene>
    <name evidence="2" type="ORF">VIBNISOn1_290028</name>
</gene>
<evidence type="ECO:0000259" key="1">
    <source>
        <dbReference type="Pfam" id="PF01882"/>
    </source>
</evidence>
<dbReference type="EMBL" id="CAOF01000119">
    <property type="protein sequence ID" value="CCO47308.1"/>
    <property type="molecule type" value="Genomic_DNA"/>
</dbReference>
<dbReference type="PANTHER" id="PTHR33608">
    <property type="entry name" value="BLL2464 PROTEIN"/>
    <property type="match status" value="1"/>
</dbReference>
<dbReference type="InterPro" id="IPR002881">
    <property type="entry name" value="DUF58"/>
</dbReference>
<dbReference type="AlphaFoldDB" id="A0AAV2VSA7"/>
<reference evidence="2 3" key="1">
    <citation type="journal article" date="2013" name="ISME J.">
        <title>Comparative genomics of pathogenic lineages of Vibrio nigripulchritudo identifies virulence-associated traits.</title>
        <authorList>
            <person name="Goudenege D."/>
            <person name="Labreuche Y."/>
            <person name="Krin E."/>
            <person name="Ansquer D."/>
            <person name="Mangenot S."/>
            <person name="Calteau A."/>
            <person name="Medigue C."/>
            <person name="Mazel D."/>
            <person name="Polz M.F."/>
            <person name="Le Roux F."/>
        </authorList>
    </citation>
    <scope>NUCLEOTIDE SEQUENCE [LARGE SCALE GENOMIC DNA]</scope>
    <source>
        <strain evidence="2 3">SOn1</strain>
    </source>
</reference>
<dbReference type="Pfam" id="PF01882">
    <property type="entry name" value="DUF58"/>
    <property type="match status" value="1"/>
</dbReference>
<dbReference type="Proteomes" id="UP000018211">
    <property type="component" value="Unassembled WGS sequence"/>
</dbReference>
<dbReference type="RefSeq" id="WP_022612155.1">
    <property type="nucleotide sequence ID" value="NZ_LK391965.1"/>
</dbReference>
<protein>
    <recommendedName>
        <fullName evidence="1">DUF58 domain-containing protein</fullName>
    </recommendedName>
</protein>
<name>A0AAV2VSA7_9VIBR</name>